<keyword evidence="1" id="KW-0472">Membrane</keyword>
<name>D3PWK5_STANL</name>
<feature type="transmembrane region" description="Helical" evidence="1">
    <location>
        <begin position="298"/>
        <end position="316"/>
    </location>
</feature>
<dbReference type="KEGG" id="sna:Snas_3565"/>
<feature type="transmembrane region" description="Helical" evidence="1">
    <location>
        <begin position="262"/>
        <end position="278"/>
    </location>
</feature>
<protein>
    <submittedName>
        <fullName evidence="2">Uncharacterized protein</fullName>
    </submittedName>
</protein>
<feature type="transmembrane region" description="Helical" evidence="1">
    <location>
        <begin position="417"/>
        <end position="442"/>
    </location>
</feature>
<evidence type="ECO:0000256" key="1">
    <source>
        <dbReference type="SAM" id="Phobius"/>
    </source>
</evidence>
<dbReference type="HOGENOM" id="CLU_542795_0_0_11"/>
<accession>D3PWK5</accession>
<reference evidence="2 3" key="1">
    <citation type="journal article" date="2009" name="Stand. Genomic Sci.">
        <title>Complete genome sequence of Stackebrandtia nassauensis type strain (LLR-40K-21).</title>
        <authorList>
            <person name="Munk C."/>
            <person name="Lapidus A."/>
            <person name="Copeland A."/>
            <person name="Jando M."/>
            <person name="Mayilraj S."/>
            <person name="Glavina Del Rio T."/>
            <person name="Nolan M."/>
            <person name="Chen F."/>
            <person name="Lucas S."/>
            <person name="Tice H."/>
            <person name="Cheng J.F."/>
            <person name="Han C."/>
            <person name="Detter J.C."/>
            <person name="Bruce D."/>
            <person name="Goodwin L."/>
            <person name="Chain P."/>
            <person name="Pitluck S."/>
            <person name="Goker M."/>
            <person name="Ovchinikova G."/>
            <person name="Pati A."/>
            <person name="Ivanova N."/>
            <person name="Mavromatis K."/>
            <person name="Chen A."/>
            <person name="Palaniappan K."/>
            <person name="Land M."/>
            <person name="Hauser L."/>
            <person name="Chang Y.J."/>
            <person name="Jeffries C.D."/>
            <person name="Bristow J."/>
            <person name="Eisen J.A."/>
            <person name="Markowitz V."/>
            <person name="Hugenholtz P."/>
            <person name="Kyrpides N.C."/>
            <person name="Klenk H.P."/>
        </authorList>
    </citation>
    <scope>NUCLEOTIDE SEQUENCE [LARGE SCALE GENOMIC DNA]</scope>
    <source>
        <strain evidence="3">DSM 44728 / CIP 108903 / NRRL B-16338 / NBRC 102104 / LLR-40K-21</strain>
    </source>
</reference>
<keyword evidence="3" id="KW-1185">Reference proteome</keyword>
<feature type="transmembrane region" description="Helical" evidence="1">
    <location>
        <begin position="114"/>
        <end position="132"/>
    </location>
</feature>
<gene>
    <name evidence="2" type="ordered locus">Snas_3565</name>
</gene>
<evidence type="ECO:0000313" key="3">
    <source>
        <dbReference type="Proteomes" id="UP000000844"/>
    </source>
</evidence>
<sequence>MAEPGSPMADDVLERRYRRLLFAYSAEFRTRNGDELVTTLMDCAKPGQRVPRPSEAIDLIASGLRQRLGLNMIPGFPEGLANAAPIALALATGLAAHVWWQLEPTGPHSGFRTLGLLAFAVWLLAGLAAALPSRRVARAAIGFALTVTIVVIPVLAALTTYDRPPLWVLMALAGFGAIAFGGTGVAAGAPTCLPVDIRLAVPAGAVAFAATAWAITQAFPPNAGDYYEPLITRVGMVATATVLTVAAIATVRLLLRRTDGNWWLWTAALLGVPTGWLGPFDTFGDMTAAGAFPHFGRLAQVLFATCIAAATLWWLARSRVTAKRSGSPRTLAQAGAITIGCAAGLSFGIPVIVGATPWPVTATSIVLVVAGLAAWTPSRAVHHWAALLGSAVVTVPVTWLVAVYANDWSTRDWNDPAYTATLVATVAFVPLTIGALAAVRVLRHHPTSTHEPRWAPILVVVVSVGWLSLWTLPHLPSWGPAMLALASCVAAPWLSRRRHTPR</sequence>
<feature type="transmembrane region" description="Helical" evidence="1">
    <location>
        <begin position="199"/>
        <end position="219"/>
    </location>
</feature>
<proteinExistence type="predicted"/>
<feature type="transmembrane region" description="Helical" evidence="1">
    <location>
        <begin position="167"/>
        <end position="187"/>
    </location>
</feature>
<dbReference type="AlphaFoldDB" id="D3PWK5"/>
<dbReference type="eggNOG" id="ENOG5033C4C">
    <property type="taxonomic scope" value="Bacteria"/>
</dbReference>
<feature type="transmembrane region" description="Helical" evidence="1">
    <location>
        <begin position="80"/>
        <end position="102"/>
    </location>
</feature>
<feature type="transmembrane region" description="Helical" evidence="1">
    <location>
        <begin position="478"/>
        <end position="495"/>
    </location>
</feature>
<dbReference type="STRING" id="446470.Snas_3565"/>
<feature type="transmembrane region" description="Helical" evidence="1">
    <location>
        <begin position="331"/>
        <end position="352"/>
    </location>
</feature>
<evidence type="ECO:0000313" key="2">
    <source>
        <dbReference type="EMBL" id="ADD43227.1"/>
    </source>
</evidence>
<feature type="transmembrane region" description="Helical" evidence="1">
    <location>
        <begin position="358"/>
        <end position="377"/>
    </location>
</feature>
<organism evidence="2 3">
    <name type="scientific">Stackebrandtia nassauensis (strain DSM 44728 / CIP 108903 / NRRL B-16338 / NBRC 102104 / LLR-40K-21)</name>
    <dbReference type="NCBI Taxonomy" id="446470"/>
    <lineage>
        <taxon>Bacteria</taxon>
        <taxon>Bacillati</taxon>
        <taxon>Actinomycetota</taxon>
        <taxon>Actinomycetes</taxon>
        <taxon>Glycomycetales</taxon>
        <taxon>Glycomycetaceae</taxon>
        <taxon>Stackebrandtia</taxon>
    </lineage>
</organism>
<feature type="transmembrane region" description="Helical" evidence="1">
    <location>
        <begin position="384"/>
        <end position="405"/>
    </location>
</feature>
<feature type="transmembrane region" description="Helical" evidence="1">
    <location>
        <begin position="231"/>
        <end position="255"/>
    </location>
</feature>
<keyword evidence="1" id="KW-0812">Transmembrane</keyword>
<keyword evidence="1" id="KW-1133">Transmembrane helix</keyword>
<dbReference type="EMBL" id="CP001778">
    <property type="protein sequence ID" value="ADD43227.1"/>
    <property type="molecule type" value="Genomic_DNA"/>
</dbReference>
<feature type="transmembrane region" description="Helical" evidence="1">
    <location>
        <begin position="454"/>
        <end position="472"/>
    </location>
</feature>
<feature type="transmembrane region" description="Helical" evidence="1">
    <location>
        <begin position="139"/>
        <end position="161"/>
    </location>
</feature>
<dbReference type="Proteomes" id="UP000000844">
    <property type="component" value="Chromosome"/>
</dbReference>